<comment type="cofactor">
    <cofactor evidence="9">
        <name>Mg(2+)</name>
        <dbReference type="ChEBI" id="CHEBI:18420"/>
    </cofactor>
</comment>
<dbReference type="EC" id="6.3.3.3" evidence="9"/>
<sequence>MRKRYFIAGTDTGVGKTFVTALLARAFPQCGVCKPIQTGYPGDEDLRYIAQAAGLAGKQIYNPRHFTKPLAPQQACAQDGLPPINTKKLTQDIVAFCQSFAVSFIEGAGGLYVPINRGYYMLDLIKDLRAEVVLVCRAGLGTVNHTLLSLAALRRRRIKIKGLVFNQTSPPDISAADNPRLIQEISGLPLLGIFPYQKKLNPKRFKINMNGCDFAEN</sequence>
<comment type="catalytic activity">
    <reaction evidence="8">
        <text>(7R,8S)-8-amino-7-(carboxyamino)nonanoate + ATP = (4R,5S)-dethiobiotin + ADP + phosphate + H(+)</text>
        <dbReference type="Rhea" id="RHEA:63684"/>
        <dbReference type="ChEBI" id="CHEBI:15378"/>
        <dbReference type="ChEBI" id="CHEBI:30616"/>
        <dbReference type="ChEBI" id="CHEBI:43474"/>
        <dbReference type="ChEBI" id="CHEBI:149470"/>
        <dbReference type="ChEBI" id="CHEBI:149473"/>
        <dbReference type="ChEBI" id="CHEBI:456216"/>
    </reaction>
</comment>
<evidence type="ECO:0000256" key="2">
    <source>
        <dbReference type="ARBA" id="ARBA00022598"/>
    </source>
</evidence>
<dbReference type="Proteomes" id="UP000275925">
    <property type="component" value="Unassembled WGS sequence"/>
</dbReference>
<reference evidence="11 12" key="1">
    <citation type="journal article" date="2019" name="ISME J.">
        <title>Genome analyses of uncultured TG2/ZB3 bacteria in 'Margulisbacteria' specifically attached to ectosymbiotic spirochetes of protists in the termite gut.</title>
        <authorList>
            <person name="Utami Y.D."/>
            <person name="Kuwahara H."/>
            <person name="Igai K."/>
            <person name="Murakami T."/>
            <person name="Sugaya K."/>
            <person name="Morikawa T."/>
            <person name="Nagura Y."/>
            <person name="Yuki M."/>
            <person name="Deevong P."/>
            <person name="Inoue T."/>
            <person name="Kihara K."/>
            <person name="Lo N."/>
            <person name="Yamada A."/>
            <person name="Ohkuma M."/>
            <person name="Hongoh Y."/>
        </authorList>
    </citation>
    <scope>NUCLEOTIDE SEQUENCE [LARGE SCALE GENOMIC DNA]</scope>
    <source>
        <strain evidence="11">NkOx7-02</strain>
    </source>
</reference>
<gene>
    <name evidence="9 11" type="primary">bioD</name>
    <name evidence="11" type="ORF">NO2_0488</name>
</gene>
<keyword evidence="2 9" id="KW-0436">Ligase</keyword>
<dbReference type="PIRSF" id="PIRSF006755">
    <property type="entry name" value="DTB_synth"/>
    <property type="match status" value="1"/>
</dbReference>
<comment type="caution">
    <text evidence="9">Lacks conserved residue(s) required for the propagation of feature annotation.</text>
</comment>
<comment type="caution">
    <text evidence="11">The sequence shown here is derived from an EMBL/GenBank/DDBJ whole genome shotgun (WGS) entry which is preliminary data.</text>
</comment>
<feature type="binding site" evidence="9">
    <location>
        <position position="197"/>
    </location>
    <ligand>
        <name>ATP</name>
        <dbReference type="ChEBI" id="CHEBI:30616"/>
    </ligand>
</feature>
<feature type="binding site" evidence="9">
    <location>
        <position position="45"/>
    </location>
    <ligand>
        <name>ATP</name>
        <dbReference type="ChEBI" id="CHEBI:30616"/>
    </ligand>
</feature>
<dbReference type="GO" id="GO:0009102">
    <property type="term" value="P:biotin biosynthetic process"/>
    <property type="evidence" value="ECO:0007669"/>
    <property type="project" value="UniProtKB-UniRule"/>
</dbReference>
<keyword evidence="10" id="KW-0812">Transmembrane</keyword>
<protein>
    <recommendedName>
        <fullName evidence="9">ATP-dependent dethiobiotin synthetase BioD</fullName>
        <ecNumber evidence="9">6.3.3.3</ecNumber>
    </recommendedName>
    <alternativeName>
        <fullName evidence="9">DTB synthetase</fullName>
        <shortName evidence="9">DTBS</shortName>
    </alternativeName>
    <alternativeName>
        <fullName evidence="9">Dethiobiotin synthase</fullName>
    </alternativeName>
</protein>
<keyword evidence="6 9" id="KW-0067">ATP-binding</keyword>
<evidence type="ECO:0000256" key="7">
    <source>
        <dbReference type="ARBA" id="ARBA00022842"/>
    </source>
</evidence>
<keyword evidence="7 9" id="KW-0460">Magnesium</keyword>
<feature type="binding site" evidence="9">
    <location>
        <position position="45"/>
    </location>
    <ligand>
        <name>Mg(2+)</name>
        <dbReference type="ChEBI" id="CHEBI:18420"/>
    </ligand>
</feature>
<comment type="function">
    <text evidence="9">Catalyzes a mechanistically unusual reaction, the ATP-dependent insertion of CO2 between the N7 and N8 nitrogen atoms of 7,8-diaminopelargonic acid (DAPA, also called 7,8-diammoniononanoate) to form a ureido ring.</text>
</comment>
<feature type="binding site" evidence="9">
    <location>
        <position position="38"/>
    </location>
    <ligand>
        <name>substrate</name>
    </ligand>
</feature>
<keyword evidence="12" id="KW-1185">Reference proteome</keyword>
<dbReference type="Pfam" id="PF13500">
    <property type="entry name" value="AAA_26"/>
    <property type="match status" value="1"/>
</dbReference>
<feature type="active site" evidence="9">
    <location>
        <position position="34"/>
    </location>
</feature>
<evidence type="ECO:0000256" key="1">
    <source>
        <dbReference type="ARBA" id="ARBA00022490"/>
    </source>
</evidence>
<dbReference type="GO" id="GO:0000287">
    <property type="term" value="F:magnesium ion binding"/>
    <property type="evidence" value="ECO:0007669"/>
    <property type="project" value="UniProtKB-UniRule"/>
</dbReference>
<evidence type="ECO:0000313" key="11">
    <source>
        <dbReference type="EMBL" id="GBR75856.1"/>
    </source>
</evidence>
<comment type="pathway">
    <text evidence="9">Cofactor biosynthesis; biotin biosynthesis; biotin from 7,8-diaminononanoate: step 1/2.</text>
</comment>
<feature type="binding site" evidence="9">
    <location>
        <begin position="13"/>
        <end position="18"/>
    </location>
    <ligand>
        <name>ATP</name>
        <dbReference type="ChEBI" id="CHEBI:30616"/>
    </ligand>
</feature>
<dbReference type="NCBIfam" id="TIGR00347">
    <property type="entry name" value="bioD"/>
    <property type="match status" value="1"/>
</dbReference>
<dbReference type="InterPro" id="IPR004472">
    <property type="entry name" value="DTB_synth_BioD"/>
</dbReference>
<feature type="binding site" evidence="9">
    <location>
        <position position="106"/>
    </location>
    <ligand>
        <name>Mg(2+)</name>
        <dbReference type="ChEBI" id="CHEBI:18420"/>
    </ligand>
</feature>
<keyword evidence="4 9" id="KW-0547">Nucleotide-binding</keyword>
<dbReference type="SUPFAM" id="SSF52540">
    <property type="entry name" value="P-loop containing nucleoside triphosphate hydrolases"/>
    <property type="match status" value="1"/>
</dbReference>
<keyword evidence="10" id="KW-1133">Transmembrane helix</keyword>
<dbReference type="EMBL" id="BGZO01000008">
    <property type="protein sequence ID" value="GBR75856.1"/>
    <property type="molecule type" value="Genomic_DNA"/>
</dbReference>
<dbReference type="PANTHER" id="PTHR43210:SF2">
    <property type="entry name" value="ATP-DEPENDENT DETHIOBIOTIN SYNTHETASE BIOD 2"/>
    <property type="match status" value="1"/>
</dbReference>
<keyword evidence="1 9" id="KW-0963">Cytoplasm</keyword>
<comment type="catalytic activity">
    <reaction evidence="9">
        <text>(7R,8S)-7,8-diammoniononanoate + CO2 + ATP = (4R,5S)-dethiobiotin + ADP + phosphate + 3 H(+)</text>
        <dbReference type="Rhea" id="RHEA:15805"/>
        <dbReference type="ChEBI" id="CHEBI:15378"/>
        <dbReference type="ChEBI" id="CHEBI:16526"/>
        <dbReference type="ChEBI" id="CHEBI:30616"/>
        <dbReference type="ChEBI" id="CHEBI:43474"/>
        <dbReference type="ChEBI" id="CHEBI:149469"/>
        <dbReference type="ChEBI" id="CHEBI:149473"/>
        <dbReference type="ChEBI" id="CHEBI:456216"/>
        <dbReference type="EC" id="6.3.3.3"/>
    </reaction>
</comment>
<organism evidence="11 12">
    <name type="scientific">Candidatus Termititenax persephonae</name>
    <dbReference type="NCBI Taxonomy" id="2218525"/>
    <lineage>
        <taxon>Bacteria</taxon>
        <taxon>Bacillati</taxon>
        <taxon>Candidatus Margulisiibacteriota</taxon>
        <taxon>Candidatus Termititenacia</taxon>
        <taxon>Candidatus Termititenacales</taxon>
        <taxon>Candidatus Termititenacaceae</taxon>
        <taxon>Candidatus Termititenax</taxon>
    </lineage>
</organism>
<dbReference type="CDD" id="cd03109">
    <property type="entry name" value="DTBS"/>
    <property type="match status" value="1"/>
</dbReference>
<feature type="binding site" evidence="9">
    <location>
        <begin position="106"/>
        <end position="109"/>
    </location>
    <ligand>
        <name>ATP</name>
        <dbReference type="ChEBI" id="CHEBI:30616"/>
    </ligand>
</feature>
<evidence type="ECO:0000256" key="5">
    <source>
        <dbReference type="ARBA" id="ARBA00022756"/>
    </source>
</evidence>
<dbReference type="Gene3D" id="3.40.50.300">
    <property type="entry name" value="P-loop containing nucleotide triphosphate hydrolases"/>
    <property type="match status" value="1"/>
</dbReference>
<feature type="transmembrane region" description="Helical" evidence="10">
    <location>
        <begin position="132"/>
        <end position="153"/>
    </location>
</feature>
<comment type="subunit">
    <text evidence="9">Homodimer.</text>
</comment>
<dbReference type="GO" id="GO:0005829">
    <property type="term" value="C:cytosol"/>
    <property type="evidence" value="ECO:0007669"/>
    <property type="project" value="TreeGrafter"/>
</dbReference>
<dbReference type="UniPathway" id="UPA00078">
    <property type="reaction ID" value="UER00161"/>
</dbReference>
<evidence type="ECO:0000313" key="12">
    <source>
        <dbReference type="Proteomes" id="UP000275925"/>
    </source>
</evidence>
<evidence type="ECO:0000256" key="3">
    <source>
        <dbReference type="ARBA" id="ARBA00022723"/>
    </source>
</evidence>
<evidence type="ECO:0000256" key="9">
    <source>
        <dbReference type="HAMAP-Rule" id="MF_00336"/>
    </source>
</evidence>
<comment type="subcellular location">
    <subcellularLocation>
        <location evidence="9">Cytoplasm</location>
    </subcellularLocation>
</comment>
<keyword evidence="3 9" id="KW-0479">Metal-binding</keyword>
<dbReference type="PANTHER" id="PTHR43210">
    <property type="entry name" value="DETHIOBIOTIN SYNTHETASE"/>
    <property type="match status" value="1"/>
</dbReference>
<dbReference type="AlphaFoldDB" id="A0A388TFM2"/>
<evidence type="ECO:0000256" key="8">
    <source>
        <dbReference type="ARBA" id="ARBA00047386"/>
    </source>
</evidence>
<feature type="binding site" evidence="9">
    <location>
        <position position="17"/>
    </location>
    <ligand>
        <name>Mg(2+)</name>
        <dbReference type="ChEBI" id="CHEBI:18420"/>
    </ligand>
</feature>
<comment type="similarity">
    <text evidence="9">Belongs to the dethiobiotin synthetase family.</text>
</comment>
<evidence type="ECO:0000256" key="4">
    <source>
        <dbReference type="ARBA" id="ARBA00022741"/>
    </source>
</evidence>
<feature type="binding site" evidence="9">
    <location>
        <begin position="166"/>
        <end position="167"/>
    </location>
    <ligand>
        <name>ATP</name>
        <dbReference type="ChEBI" id="CHEBI:30616"/>
    </ligand>
</feature>
<accession>A0A388TFM2</accession>
<dbReference type="GO" id="GO:0005524">
    <property type="term" value="F:ATP binding"/>
    <property type="evidence" value="ECO:0007669"/>
    <property type="project" value="UniProtKB-UniRule"/>
</dbReference>
<keyword evidence="10" id="KW-0472">Membrane</keyword>
<keyword evidence="5 9" id="KW-0093">Biotin biosynthesis</keyword>
<proteinExistence type="inferred from homology"/>
<dbReference type="GO" id="GO:0004141">
    <property type="term" value="F:dethiobiotin synthase activity"/>
    <property type="evidence" value="ECO:0007669"/>
    <property type="project" value="UniProtKB-UniRule"/>
</dbReference>
<name>A0A388TFM2_9BACT</name>
<evidence type="ECO:0000256" key="10">
    <source>
        <dbReference type="SAM" id="Phobius"/>
    </source>
</evidence>
<dbReference type="HAMAP" id="MF_00336">
    <property type="entry name" value="BioD"/>
    <property type="match status" value="1"/>
</dbReference>
<feature type="transmembrane region" description="Helical" evidence="10">
    <location>
        <begin position="93"/>
        <end position="112"/>
    </location>
</feature>
<evidence type="ECO:0000256" key="6">
    <source>
        <dbReference type="ARBA" id="ARBA00022840"/>
    </source>
</evidence>
<dbReference type="InterPro" id="IPR027417">
    <property type="entry name" value="P-loop_NTPase"/>
</dbReference>